<dbReference type="Proteomes" id="UP000824014">
    <property type="component" value="Unassembled WGS sequence"/>
</dbReference>
<dbReference type="GO" id="GO:0006520">
    <property type="term" value="P:amino acid metabolic process"/>
    <property type="evidence" value="ECO:0007669"/>
    <property type="project" value="InterPro"/>
</dbReference>
<reference evidence="7" key="1">
    <citation type="journal article" date="2021" name="PeerJ">
        <title>Extensive microbial diversity within the chicken gut microbiome revealed by metagenomics and culture.</title>
        <authorList>
            <person name="Gilroy R."/>
            <person name="Ravi A."/>
            <person name="Getino M."/>
            <person name="Pursley I."/>
            <person name="Horton D.L."/>
            <person name="Alikhan N.F."/>
            <person name="Baker D."/>
            <person name="Gharbi K."/>
            <person name="Hall N."/>
            <person name="Watson M."/>
            <person name="Adriaenssens E.M."/>
            <person name="Foster-Nyarko E."/>
            <person name="Jarju S."/>
            <person name="Secka A."/>
            <person name="Antonio M."/>
            <person name="Oren A."/>
            <person name="Chaudhuri R.R."/>
            <person name="La Ragione R."/>
            <person name="Hildebrand F."/>
            <person name="Pallen M.J."/>
        </authorList>
    </citation>
    <scope>NUCLEOTIDE SEQUENCE</scope>
    <source>
        <strain evidence="7">ChiHjej11B10-19426</strain>
    </source>
</reference>
<evidence type="ECO:0000313" key="8">
    <source>
        <dbReference type="Proteomes" id="UP000824014"/>
    </source>
</evidence>
<dbReference type="GO" id="GO:0030170">
    <property type="term" value="F:pyridoxal phosphate binding"/>
    <property type="evidence" value="ECO:0007669"/>
    <property type="project" value="InterPro"/>
</dbReference>
<dbReference type="GO" id="GO:0008483">
    <property type="term" value="F:transaminase activity"/>
    <property type="evidence" value="ECO:0007669"/>
    <property type="project" value="UniProtKB-KW"/>
</dbReference>
<evidence type="ECO:0000256" key="1">
    <source>
        <dbReference type="ARBA" id="ARBA00001933"/>
    </source>
</evidence>
<dbReference type="PANTHER" id="PTHR46383">
    <property type="entry name" value="ASPARTATE AMINOTRANSFERASE"/>
    <property type="match status" value="1"/>
</dbReference>
<evidence type="ECO:0000259" key="6">
    <source>
        <dbReference type="Pfam" id="PF00155"/>
    </source>
</evidence>
<protein>
    <submittedName>
        <fullName evidence="7">Pyridoxal phosphate-dependent aminotransferase</fullName>
    </submittedName>
</protein>
<dbReference type="PANTHER" id="PTHR46383:SF1">
    <property type="entry name" value="ASPARTATE AMINOTRANSFERASE"/>
    <property type="match status" value="1"/>
</dbReference>
<comment type="cofactor">
    <cofactor evidence="1">
        <name>pyridoxal 5'-phosphate</name>
        <dbReference type="ChEBI" id="CHEBI:597326"/>
    </cofactor>
</comment>
<dbReference type="InterPro" id="IPR050596">
    <property type="entry name" value="AspAT/PAT-like"/>
</dbReference>
<name>A0A9D2IME8_9BACT</name>
<organism evidence="7 8">
    <name type="scientific">Candidatus Tidjanibacter faecipullorum</name>
    <dbReference type="NCBI Taxonomy" id="2838766"/>
    <lineage>
        <taxon>Bacteria</taxon>
        <taxon>Pseudomonadati</taxon>
        <taxon>Bacteroidota</taxon>
        <taxon>Bacteroidia</taxon>
        <taxon>Bacteroidales</taxon>
        <taxon>Rikenellaceae</taxon>
        <taxon>Tidjanibacter</taxon>
    </lineage>
</organism>
<evidence type="ECO:0000256" key="4">
    <source>
        <dbReference type="ARBA" id="ARBA00022679"/>
    </source>
</evidence>
<feature type="domain" description="Aminotransferase class I/classII large" evidence="6">
    <location>
        <begin position="58"/>
        <end position="423"/>
    </location>
</feature>
<comment type="caution">
    <text evidence="7">The sequence shown here is derived from an EMBL/GenBank/DDBJ whole genome shotgun (WGS) entry which is preliminary data.</text>
</comment>
<keyword evidence="5" id="KW-0663">Pyridoxal phosphate</keyword>
<dbReference type="Pfam" id="PF00155">
    <property type="entry name" value="Aminotran_1_2"/>
    <property type="match status" value="1"/>
</dbReference>
<reference evidence="7" key="2">
    <citation type="submission" date="2021-04" db="EMBL/GenBank/DDBJ databases">
        <authorList>
            <person name="Gilroy R."/>
        </authorList>
    </citation>
    <scope>NUCLEOTIDE SEQUENCE</scope>
    <source>
        <strain evidence="7">ChiHjej11B10-19426</strain>
    </source>
</reference>
<evidence type="ECO:0000256" key="5">
    <source>
        <dbReference type="ARBA" id="ARBA00022898"/>
    </source>
</evidence>
<evidence type="ECO:0000313" key="7">
    <source>
        <dbReference type="EMBL" id="HIZ15750.1"/>
    </source>
</evidence>
<dbReference type="InterPro" id="IPR015424">
    <property type="entry name" value="PyrdxlP-dep_Trfase"/>
</dbReference>
<keyword evidence="3 7" id="KW-0032">Aminotransferase</keyword>
<proteinExistence type="inferred from homology"/>
<dbReference type="CDD" id="cd00609">
    <property type="entry name" value="AAT_like"/>
    <property type="match status" value="1"/>
</dbReference>
<sequence>MKNTLIDPAVVAEAMRQYDVTDLNTAAIRQIGGIVKYIEDKTGEEFVHFEMGVPGLPPVRIGIEAEHRALDEGKPAIYPPMPGIPELKREASRFLKAFVNVDISPEGCIPTVGSMQGAYAILTLCSQIDRRKDTILYIDPGFSVQKTQADVIGVKRESFDVYDYRAEKLGPKLESYLQKGNVAAILFSNPNNPTWMCLSDSELKTIGELATKYDTIVIEDLAYLGMDFRRDLGKPFQPPYQVSVSRYTDNYIIMMSASKIFSYAGQRIAVIAISDKIYSRYYEDLMKRYGLGRFGQVMVQRILYCLSSGTSHTAQYAIAAMLKAASDGTLDFVEEVKEYGRRTAKLKEIFQRNGFHIVYDHDLDEPLSDGFFFTVGYKDVEGGELLRQLMHYGVSAIVLSTTGSDQQGLRICASTVQPRHYDMLDRRLRLFNENYGK</sequence>
<comment type="similarity">
    <text evidence="2">Belongs to the class-I pyridoxal-phosphate-dependent aminotransferase family.</text>
</comment>
<dbReference type="Gene3D" id="3.90.1150.100">
    <property type="match status" value="1"/>
</dbReference>
<dbReference type="SUPFAM" id="SSF53383">
    <property type="entry name" value="PLP-dependent transferases"/>
    <property type="match status" value="1"/>
</dbReference>
<evidence type="ECO:0000256" key="2">
    <source>
        <dbReference type="ARBA" id="ARBA00007441"/>
    </source>
</evidence>
<accession>A0A9D2IME8</accession>
<evidence type="ECO:0000256" key="3">
    <source>
        <dbReference type="ARBA" id="ARBA00022576"/>
    </source>
</evidence>
<dbReference type="InterPro" id="IPR004839">
    <property type="entry name" value="Aminotransferase_I/II_large"/>
</dbReference>
<dbReference type="AlphaFoldDB" id="A0A9D2IME8"/>
<gene>
    <name evidence="7" type="ORF">H9816_07580</name>
</gene>
<dbReference type="EMBL" id="DXCC01000029">
    <property type="protein sequence ID" value="HIZ15750.1"/>
    <property type="molecule type" value="Genomic_DNA"/>
</dbReference>
<keyword evidence="4" id="KW-0808">Transferase</keyword>
<dbReference type="Gene3D" id="6.10.120.10">
    <property type="entry name" value="Bacterial aspartate aminotransferase, helical domain"/>
    <property type="match status" value="1"/>
</dbReference>